<proteinExistence type="predicted"/>
<evidence type="ECO:0000259" key="1">
    <source>
        <dbReference type="Pfam" id="PF04326"/>
    </source>
</evidence>
<organism evidence="2 3">
    <name type="scientific">Trueperella bialowiezensis</name>
    <dbReference type="NCBI Taxonomy" id="312285"/>
    <lineage>
        <taxon>Bacteria</taxon>
        <taxon>Bacillati</taxon>
        <taxon>Actinomycetota</taxon>
        <taxon>Actinomycetes</taxon>
        <taxon>Actinomycetales</taxon>
        <taxon>Actinomycetaceae</taxon>
        <taxon>Trueperella</taxon>
    </lineage>
</organism>
<dbReference type="Pfam" id="PF04326">
    <property type="entry name" value="SLFN_AlbA_2"/>
    <property type="match status" value="1"/>
</dbReference>
<reference evidence="2 3" key="1">
    <citation type="submission" date="2018-12" db="EMBL/GenBank/DDBJ databases">
        <authorList>
            <consortium name="Pathogen Informatics"/>
        </authorList>
    </citation>
    <scope>NUCLEOTIDE SEQUENCE [LARGE SCALE GENOMIC DNA]</scope>
    <source>
        <strain evidence="2 3">NCTC13354</strain>
    </source>
</reference>
<protein>
    <recommendedName>
        <fullName evidence="1">Schlafen AlbA-2 domain-containing protein</fullName>
    </recommendedName>
</protein>
<evidence type="ECO:0000313" key="3">
    <source>
        <dbReference type="Proteomes" id="UP000269542"/>
    </source>
</evidence>
<dbReference type="InterPro" id="IPR038461">
    <property type="entry name" value="Schlafen_AlbA_2_dom_sf"/>
</dbReference>
<gene>
    <name evidence="2" type="ORF">NCTC13354_01557</name>
</gene>
<feature type="domain" description="Schlafen AlbA-2" evidence="1">
    <location>
        <begin position="1"/>
        <end position="84"/>
    </location>
</feature>
<keyword evidence="3" id="KW-1185">Reference proteome</keyword>
<sequence length="362" mass="40522">MANSGGGWIVFGVVEDNETSAASKLKPIRWNSDEHQRILRTAYARVSPPVLGLEFFALPLAEGHVVLMRVPDSRDAPHFARKGNDAFVAPRRNGPHTAFMSERDIERGFRERFQRRDDDERELQQLFEETGKSLNPSDGVCCVLVAIPNEPTSVLPALTEDVVYKYVSLPNLPELVYSSSGALLRWDRGQVRKGLRKWVIRSFAGNRFPYRKSLFDDSTVACSYQLGIAEDIAEARPYLPVGESNHCMVSDIESAVIDFFSLLRAYAAERQSHAGFRIRVGLMGDPEKPIYIRTTTGGSNLLLDIEYSDPIDSFQPVTVELDSLTEFEELLPTINDITRDIINQSGLTALRVMAEPGDNNMP</sequence>
<name>A0A448PG14_9ACTO</name>
<dbReference type="InterPro" id="IPR007421">
    <property type="entry name" value="Schlafen_AlbA_2_dom"/>
</dbReference>
<dbReference type="KEGG" id="tbw:NCTC13354_01557"/>
<dbReference type="Proteomes" id="UP000269542">
    <property type="component" value="Chromosome"/>
</dbReference>
<dbReference type="AlphaFoldDB" id="A0A448PG14"/>
<dbReference type="Gene3D" id="3.30.950.30">
    <property type="entry name" value="Schlafen, AAA domain"/>
    <property type="match status" value="1"/>
</dbReference>
<evidence type="ECO:0000313" key="2">
    <source>
        <dbReference type="EMBL" id="VEI13834.1"/>
    </source>
</evidence>
<dbReference type="EMBL" id="LR134476">
    <property type="protein sequence ID" value="VEI13834.1"/>
    <property type="molecule type" value="Genomic_DNA"/>
</dbReference>
<accession>A0A448PG14</accession>